<proteinExistence type="predicted"/>
<evidence type="ECO:0000256" key="1">
    <source>
        <dbReference type="SAM" id="Coils"/>
    </source>
</evidence>
<dbReference type="EMBL" id="MUHA01000021">
    <property type="protein sequence ID" value="OXA98674.1"/>
    <property type="molecule type" value="Genomic_DNA"/>
</dbReference>
<feature type="coiled-coil region" evidence="1">
    <location>
        <begin position="83"/>
        <end position="110"/>
    </location>
</feature>
<evidence type="ECO:0000313" key="4">
    <source>
        <dbReference type="EMBL" id="OXA98674.1"/>
    </source>
</evidence>
<keyword evidence="1" id="KW-0175">Coiled coil</keyword>
<dbReference type="Pfam" id="PF12875">
    <property type="entry name" value="DUF3826"/>
    <property type="match status" value="1"/>
</dbReference>
<dbReference type="AlphaFoldDB" id="A0A226HX44"/>
<evidence type="ECO:0000313" key="5">
    <source>
        <dbReference type="Proteomes" id="UP000198336"/>
    </source>
</evidence>
<keyword evidence="3" id="KW-0732">Signal</keyword>
<evidence type="ECO:0000256" key="2">
    <source>
        <dbReference type="SAM" id="MobiDB-lite"/>
    </source>
</evidence>
<evidence type="ECO:0000256" key="3">
    <source>
        <dbReference type="SAM" id="SignalP"/>
    </source>
</evidence>
<comment type="caution">
    <text evidence="4">The sequence shown here is derived from an EMBL/GenBank/DDBJ whole genome shotgun (WGS) entry which is preliminary data.</text>
</comment>
<accession>A0A226HX44</accession>
<feature type="signal peptide" evidence="3">
    <location>
        <begin position="1"/>
        <end position="23"/>
    </location>
</feature>
<name>A0A226HX44_9FLAO</name>
<keyword evidence="5" id="KW-1185">Reference proteome</keyword>
<organism evidence="4 5">
    <name type="scientific">Flavobacterium oncorhynchi</name>
    <dbReference type="NCBI Taxonomy" id="728056"/>
    <lineage>
        <taxon>Bacteria</taxon>
        <taxon>Pseudomonadati</taxon>
        <taxon>Bacteroidota</taxon>
        <taxon>Flavobacteriia</taxon>
        <taxon>Flavobacteriales</taxon>
        <taxon>Flavobacteriaceae</taxon>
        <taxon>Flavobacterium</taxon>
    </lineage>
</organism>
<sequence length="230" mass="26298">MKMKLIKSIGVLMMFLVFGSNIAQQHLDPEYVKVTNERAAKIVTKLDLKNEAKEKAVSNIIAQQFRDLTEIQDGRDAEIKKVKEDTSLAKEKQNEKIDKLKAKADESIAKLHKSYIKKLSKELSEDKITEVKDGMTYGVLPITVAGYNDMLPNLTAEQKDYIYKALVEAREHAMDGGSSKEKHGWFGKYKGRINNYLSKQGYDLNKESADWHKRVEEREKNKVKDSTAKE</sequence>
<feature type="region of interest" description="Disordered" evidence="2">
    <location>
        <begin position="209"/>
        <end position="230"/>
    </location>
</feature>
<evidence type="ECO:0008006" key="6">
    <source>
        <dbReference type="Google" id="ProtNLM"/>
    </source>
</evidence>
<gene>
    <name evidence="4" type="ORF">B0A75_13480</name>
</gene>
<protein>
    <recommendedName>
        <fullName evidence="6">DUF3826 domain-containing protein</fullName>
    </recommendedName>
</protein>
<dbReference type="Proteomes" id="UP000198336">
    <property type="component" value="Unassembled WGS sequence"/>
</dbReference>
<reference evidence="4 5" key="1">
    <citation type="submission" date="2016-11" db="EMBL/GenBank/DDBJ databases">
        <title>Whole genomes of Flavobacteriaceae.</title>
        <authorList>
            <person name="Stine C."/>
            <person name="Li C."/>
            <person name="Tadesse D."/>
        </authorList>
    </citation>
    <scope>NUCLEOTIDE SEQUENCE [LARGE SCALE GENOMIC DNA]</scope>
    <source>
        <strain evidence="4 5">CCUG 59446</strain>
    </source>
</reference>
<dbReference type="InterPro" id="IPR024284">
    <property type="entry name" value="DUF3826"/>
</dbReference>
<feature type="chain" id="PRO_5013189192" description="DUF3826 domain-containing protein" evidence="3">
    <location>
        <begin position="24"/>
        <end position="230"/>
    </location>
</feature>